<evidence type="ECO:0000259" key="2">
    <source>
        <dbReference type="Pfam" id="PF13556"/>
    </source>
</evidence>
<gene>
    <name evidence="3" type="ORF">BL253_16485</name>
</gene>
<proteinExistence type="predicted"/>
<dbReference type="PANTHER" id="PTHR33744:SF7">
    <property type="entry name" value="PUCR FAMILY TRANSCRIPTIONAL REGULATOR"/>
    <property type="match status" value="1"/>
</dbReference>
<feature type="domain" description="PucR C-terminal helix-turn-helix" evidence="2">
    <location>
        <begin position="346"/>
        <end position="403"/>
    </location>
</feature>
<dbReference type="EMBL" id="MOMC01000032">
    <property type="protein sequence ID" value="ONH29474.1"/>
    <property type="molecule type" value="Genomic_DNA"/>
</dbReference>
<dbReference type="Proteomes" id="UP000188929">
    <property type="component" value="Unassembled WGS sequence"/>
</dbReference>
<feature type="region of interest" description="Disordered" evidence="1">
    <location>
        <begin position="410"/>
        <end position="439"/>
    </location>
</feature>
<accession>A0A1V2I9N2</accession>
<sequence>MPARDTLAVEVTLVRTAAGQAAKADQAKALESLRRSIDSLSDAALDAFGEMPWFRGLPARTKSWIKIVVMNELKVMAEDIAEPRSPALRGIFSDAPRGALQQLSLGQVVELIRLTVETVLTAVDDVMGEPSAALVRGDLERYGREAAFAAASVYARVAQHRARDGDQRQKLLVDALLEGDEREIADRADGVFPLGVPVRVAGAVPPVDATEAMLRAMHRIMETHGAPACAARRGPAVLLIAPAAMGEIRDNVPAALDEMVRPAAPGDPALIDNLVVSNPVESIVAARPAATAVLFGLRAVAGQRTLGRVVGVDDLLPERVLCGDRQAARQLVAEYYDPLLAAGRGLVETVDALLAHDGSPDAAARSLPVHVNTLRYRLEKVISLTGRDPRRGRDAFVLRMAFILARTGAAISPSPSPSPSPSLSPSPSWPAAGLGPGVQ</sequence>
<dbReference type="PANTHER" id="PTHR33744">
    <property type="entry name" value="CARBOHYDRATE DIACID REGULATOR"/>
    <property type="match status" value="1"/>
</dbReference>
<dbReference type="AlphaFoldDB" id="A0A1V2I9N2"/>
<feature type="compositionally biased region" description="Pro residues" evidence="1">
    <location>
        <begin position="414"/>
        <end position="428"/>
    </location>
</feature>
<evidence type="ECO:0000313" key="4">
    <source>
        <dbReference type="Proteomes" id="UP000188929"/>
    </source>
</evidence>
<name>A0A1V2I9N2_9ACTN</name>
<evidence type="ECO:0000256" key="1">
    <source>
        <dbReference type="SAM" id="MobiDB-lite"/>
    </source>
</evidence>
<dbReference type="Pfam" id="PF13556">
    <property type="entry name" value="HTH_30"/>
    <property type="match status" value="1"/>
</dbReference>
<dbReference type="Gene3D" id="1.10.10.2840">
    <property type="entry name" value="PucR C-terminal helix-turn-helix domain"/>
    <property type="match status" value="1"/>
</dbReference>
<dbReference type="InterPro" id="IPR042070">
    <property type="entry name" value="PucR_C-HTH_sf"/>
</dbReference>
<dbReference type="InterPro" id="IPR051448">
    <property type="entry name" value="CdaR-like_regulators"/>
</dbReference>
<evidence type="ECO:0000313" key="3">
    <source>
        <dbReference type="EMBL" id="ONH29474.1"/>
    </source>
</evidence>
<keyword evidence="4" id="KW-1185">Reference proteome</keyword>
<dbReference type="InterPro" id="IPR025736">
    <property type="entry name" value="PucR_C-HTH_dom"/>
</dbReference>
<protein>
    <recommendedName>
        <fullName evidence="2">PucR C-terminal helix-turn-helix domain-containing protein</fullName>
    </recommendedName>
</protein>
<dbReference type="STRING" id="1834516.BL253_16485"/>
<reference evidence="4" key="1">
    <citation type="submission" date="2016-10" db="EMBL/GenBank/DDBJ databases">
        <title>Frankia sp. NRRL B-16386 Genome sequencing.</title>
        <authorList>
            <person name="Ghodhbane-Gtari F."/>
            <person name="Swanson E."/>
            <person name="Gueddou A."/>
            <person name="Hezbri K."/>
            <person name="Ktari K."/>
            <person name="Nouioui I."/>
            <person name="Morris K."/>
            <person name="Simpson S."/>
            <person name="Abebe-Akele F."/>
            <person name="Thomas K."/>
            <person name="Gtari M."/>
            <person name="Tisa L.S."/>
        </authorList>
    </citation>
    <scope>NUCLEOTIDE SEQUENCE [LARGE SCALE GENOMIC DNA]</scope>
    <source>
        <strain evidence="4">NRRL B-16386</strain>
    </source>
</reference>
<organism evidence="3 4">
    <name type="scientific">Pseudofrankia asymbiotica</name>
    <dbReference type="NCBI Taxonomy" id="1834516"/>
    <lineage>
        <taxon>Bacteria</taxon>
        <taxon>Bacillati</taxon>
        <taxon>Actinomycetota</taxon>
        <taxon>Actinomycetes</taxon>
        <taxon>Frankiales</taxon>
        <taxon>Frankiaceae</taxon>
        <taxon>Pseudofrankia</taxon>
    </lineage>
</organism>
<comment type="caution">
    <text evidence="3">The sequence shown here is derived from an EMBL/GenBank/DDBJ whole genome shotgun (WGS) entry which is preliminary data.</text>
</comment>